<dbReference type="GO" id="GO:0004497">
    <property type="term" value="F:monooxygenase activity"/>
    <property type="evidence" value="ECO:0007669"/>
    <property type="project" value="UniProtKB-KW"/>
</dbReference>
<accession>A0A543JR80</accession>
<name>A0A543JR80_9PSEU</name>
<keyword evidence="2" id="KW-0408">Iron</keyword>
<comment type="similarity">
    <text evidence="1 2">Belongs to the cytochrome P450 family.</text>
</comment>
<dbReference type="GO" id="GO:0020037">
    <property type="term" value="F:heme binding"/>
    <property type="evidence" value="ECO:0007669"/>
    <property type="project" value="InterPro"/>
</dbReference>
<keyword evidence="2" id="KW-0560">Oxidoreductase</keyword>
<comment type="caution">
    <text evidence="3">The sequence shown here is derived from an EMBL/GenBank/DDBJ whole genome shotgun (WGS) entry which is preliminary data.</text>
</comment>
<dbReference type="InterPro" id="IPR036396">
    <property type="entry name" value="Cyt_P450_sf"/>
</dbReference>
<evidence type="ECO:0000256" key="1">
    <source>
        <dbReference type="ARBA" id="ARBA00010617"/>
    </source>
</evidence>
<dbReference type="PANTHER" id="PTHR46696">
    <property type="entry name" value="P450, PUTATIVE (EUROFUNG)-RELATED"/>
    <property type="match status" value="1"/>
</dbReference>
<dbReference type="EMBL" id="VFPP01000001">
    <property type="protein sequence ID" value="TQM85265.1"/>
    <property type="molecule type" value="Genomic_DNA"/>
</dbReference>
<dbReference type="GO" id="GO:0016705">
    <property type="term" value="F:oxidoreductase activity, acting on paired donors, with incorporation or reduction of molecular oxygen"/>
    <property type="evidence" value="ECO:0007669"/>
    <property type="project" value="InterPro"/>
</dbReference>
<dbReference type="CDD" id="cd00302">
    <property type="entry name" value="cytochrome_P450"/>
    <property type="match status" value="1"/>
</dbReference>
<keyword evidence="2" id="KW-0503">Monooxygenase</keyword>
<dbReference type="PROSITE" id="PS00086">
    <property type="entry name" value="CYTOCHROME_P450"/>
    <property type="match status" value="1"/>
</dbReference>
<dbReference type="AlphaFoldDB" id="A0A543JR80"/>
<organism evidence="3 4">
    <name type="scientific">Saccharothrix saharensis</name>
    <dbReference type="NCBI Taxonomy" id="571190"/>
    <lineage>
        <taxon>Bacteria</taxon>
        <taxon>Bacillati</taxon>
        <taxon>Actinomycetota</taxon>
        <taxon>Actinomycetes</taxon>
        <taxon>Pseudonocardiales</taxon>
        <taxon>Pseudonocardiaceae</taxon>
        <taxon>Saccharothrix</taxon>
    </lineage>
</organism>
<evidence type="ECO:0000313" key="3">
    <source>
        <dbReference type="EMBL" id="TQM85265.1"/>
    </source>
</evidence>
<gene>
    <name evidence="3" type="ORF">FHX81_7744</name>
</gene>
<dbReference type="InterPro" id="IPR017972">
    <property type="entry name" value="Cyt_P450_CS"/>
</dbReference>
<evidence type="ECO:0000313" key="4">
    <source>
        <dbReference type="Proteomes" id="UP000316628"/>
    </source>
</evidence>
<dbReference type="Gene3D" id="1.10.630.10">
    <property type="entry name" value="Cytochrome P450"/>
    <property type="match status" value="1"/>
</dbReference>
<keyword evidence="4" id="KW-1185">Reference proteome</keyword>
<dbReference type="InterPro" id="IPR001128">
    <property type="entry name" value="Cyt_P450"/>
</dbReference>
<reference evidence="3 4" key="1">
    <citation type="submission" date="2019-06" db="EMBL/GenBank/DDBJ databases">
        <title>Sequencing the genomes of 1000 actinobacteria strains.</title>
        <authorList>
            <person name="Klenk H.-P."/>
        </authorList>
    </citation>
    <scope>NUCLEOTIDE SEQUENCE [LARGE SCALE GENOMIC DNA]</scope>
    <source>
        <strain evidence="3 4">DSM 45456</strain>
    </source>
</reference>
<dbReference type="PANTHER" id="PTHR46696:SF1">
    <property type="entry name" value="CYTOCHROME P450 YJIB-RELATED"/>
    <property type="match status" value="1"/>
</dbReference>
<dbReference type="Pfam" id="PF00067">
    <property type="entry name" value="p450"/>
    <property type="match status" value="1"/>
</dbReference>
<sequence length="412" mass="45705">MDTSRRNFPAAYWSGISTAAGGERAAVNARKVDRGAPGAGCPVHRTHDGTWQVDGYAAARAFLRDHGTVQAGLGVETTENFPRRIRRPVLYRDGPEHREHRRQTARFFTPRRVDEAYRAVMERVADEQVALVREGRVVDLADLSFQVAVDVTSAVIGLTESKPGIRRRLDYFFPEEFGEPGFTSLRGLYWVWRQLRGWSAIYFGDVRPAVRARRAHPRDDLISHLLAEGCTSAEILGECLTFAAAGMVTTREFIVVAAWHLFTDDGLRSRYLAAEEPERLLVLHEVLRLEPVIGHLKRRTTRDVRVHDVTVPAGSLVRVQLDHANLDTAVVGELPAAVCPGRRLADGGSSTGLSFGDGPHKCPGSHVAMLESDVFLHKLLSLEGIRMVRPPRVAFKDEIAGYELRGLHVTTG</sequence>
<evidence type="ECO:0000256" key="2">
    <source>
        <dbReference type="RuleBase" id="RU000461"/>
    </source>
</evidence>
<protein>
    <submittedName>
        <fullName evidence="3">Cytochrome P450</fullName>
    </submittedName>
</protein>
<dbReference type="SUPFAM" id="SSF48264">
    <property type="entry name" value="Cytochrome P450"/>
    <property type="match status" value="1"/>
</dbReference>
<dbReference type="Proteomes" id="UP000316628">
    <property type="component" value="Unassembled WGS sequence"/>
</dbReference>
<dbReference type="PRINTS" id="PR00359">
    <property type="entry name" value="BP450"/>
</dbReference>
<keyword evidence="2" id="KW-0349">Heme</keyword>
<keyword evidence="2" id="KW-0479">Metal-binding</keyword>
<proteinExistence type="inferred from homology"/>
<dbReference type="GO" id="GO:0005506">
    <property type="term" value="F:iron ion binding"/>
    <property type="evidence" value="ECO:0007669"/>
    <property type="project" value="InterPro"/>
</dbReference>
<dbReference type="InterPro" id="IPR002397">
    <property type="entry name" value="Cyt_P450_B"/>
</dbReference>